<keyword evidence="2" id="KW-1185">Reference proteome</keyword>
<sequence>MLSIISEIPPEGKIMKLKQLGFIALSLLNRCSHSLICYDCYDTGPSNERCVRSKNCTGEACLLYEGEDVLLTTAFCLLNLPNHYRKQNEINGAKCWMERDGKGKHCICSQNFCNRLRDRRIPSQGSIPLINASMIKRNPLIDYDYTNEDEAHFTFDLMHLGSHANAAANGPSSKDLIPIEVENFEYEDVLESPLQRPVKPTLPLPSSSPPINKYNQSLVINNTSTHIFNQSSHFYTASEEAKRKQLPLFIMNAVRPDQMLQEMKENMTLAKIAPSNFKMTFIYYFKIILLLKLTDTFHA</sequence>
<reference evidence="1 2" key="1">
    <citation type="submission" date="2018-08" db="EMBL/GenBank/DDBJ databases">
        <authorList>
            <person name="Laetsch R D."/>
            <person name="Stevens L."/>
            <person name="Kumar S."/>
            <person name="Blaxter L. M."/>
        </authorList>
    </citation>
    <scope>NUCLEOTIDE SEQUENCE [LARGE SCALE GENOMIC DNA]</scope>
</reference>
<dbReference type="Proteomes" id="UP000277928">
    <property type="component" value="Unassembled WGS sequence"/>
</dbReference>
<evidence type="ECO:0000313" key="2">
    <source>
        <dbReference type="Proteomes" id="UP000277928"/>
    </source>
</evidence>
<protein>
    <submittedName>
        <fullName evidence="1">Uncharacterized protein</fullName>
    </submittedName>
</protein>
<gene>
    <name evidence="1" type="ORF">NLS_LOCUS3973</name>
</gene>
<proteinExistence type="predicted"/>
<dbReference type="EMBL" id="UYRX01000235">
    <property type="protein sequence ID" value="VDK78170.1"/>
    <property type="molecule type" value="Genomic_DNA"/>
</dbReference>
<name>A0A3P6TG40_LITSI</name>
<evidence type="ECO:0000313" key="1">
    <source>
        <dbReference type="EMBL" id="VDK78170.1"/>
    </source>
</evidence>
<dbReference type="OrthoDB" id="5831822at2759"/>
<accession>A0A3P6TG40</accession>
<dbReference type="AlphaFoldDB" id="A0A3P6TG40"/>
<dbReference type="OMA" id="INGAKCW"/>
<organism evidence="1 2">
    <name type="scientific">Litomosoides sigmodontis</name>
    <name type="common">Filarial nematode worm</name>
    <dbReference type="NCBI Taxonomy" id="42156"/>
    <lineage>
        <taxon>Eukaryota</taxon>
        <taxon>Metazoa</taxon>
        <taxon>Ecdysozoa</taxon>
        <taxon>Nematoda</taxon>
        <taxon>Chromadorea</taxon>
        <taxon>Rhabditida</taxon>
        <taxon>Spirurina</taxon>
        <taxon>Spiruromorpha</taxon>
        <taxon>Filarioidea</taxon>
        <taxon>Onchocercidae</taxon>
        <taxon>Litomosoides</taxon>
    </lineage>
</organism>